<dbReference type="InterPro" id="IPR051052">
    <property type="entry name" value="Diverse_substrate_MTase"/>
</dbReference>
<dbReference type="InterPro" id="IPR041698">
    <property type="entry name" value="Methyltransf_25"/>
</dbReference>
<protein>
    <submittedName>
        <fullName evidence="4">Methyltransferase family protein</fullName>
    </submittedName>
</protein>
<dbReference type="PANTHER" id="PTHR44942">
    <property type="entry name" value="METHYLTRANSF_11 DOMAIN-CONTAINING PROTEIN"/>
    <property type="match status" value="1"/>
</dbReference>
<accession>A0A366EC10</accession>
<dbReference type="GO" id="GO:0032259">
    <property type="term" value="P:methylation"/>
    <property type="evidence" value="ECO:0007669"/>
    <property type="project" value="UniProtKB-KW"/>
</dbReference>
<reference evidence="4 5" key="1">
    <citation type="submission" date="2018-06" db="EMBL/GenBank/DDBJ databases">
        <title>Freshwater and sediment microbial communities from various areas in North America, analyzing microbe dynamics in response to fracking.</title>
        <authorList>
            <person name="Lamendella R."/>
        </authorList>
    </citation>
    <scope>NUCLEOTIDE SEQUENCE [LARGE SCALE GENOMIC DNA]</scope>
    <source>
        <strain evidence="4 5">97B</strain>
    </source>
</reference>
<dbReference type="RefSeq" id="WP_113971450.1">
    <property type="nucleotide sequence ID" value="NZ_QNRJ01000032.1"/>
</dbReference>
<name>A0A366EC10_9BACI</name>
<keyword evidence="1 4" id="KW-0489">Methyltransferase</keyword>
<evidence type="ECO:0000256" key="2">
    <source>
        <dbReference type="ARBA" id="ARBA00022679"/>
    </source>
</evidence>
<dbReference type="GO" id="GO:0008168">
    <property type="term" value="F:methyltransferase activity"/>
    <property type="evidence" value="ECO:0007669"/>
    <property type="project" value="UniProtKB-KW"/>
</dbReference>
<dbReference type="Gene3D" id="3.40.50.150">
    <property type="entry name" value="Vaccinia Virus protein VP39"/>
    <property type="match status" value="1"/>
</dbReference>
<evidence type="ECO:0000313" key="5">
    <source>
        <dbReference type="Proteomes" id="UP000252118"/>
    </source>
</evidence>
<dbReference type="OrthoDB" id="9797252at2"/>
<evidence type="ECO:0000256" key="1">
    <source>
        <dbReference type="ARBA" id="ARBA00022603"/>
    </source>
</evidence>
<dbReference type="InterPro" id="IPR029063">
    <property type="entry name" value="SAM-dependent_MTases_sf"/>
</dbReference>
<feature type="domain" description="Methyltransferase" evidence="3">
    <location>
        <begin position="44"/>
        <end position="136"/>
    </location>
</feature>
<gene>
    <name evidence="4" type="ORF">DET59_13211</name>
</gene>
<dbReference type="AlphaFoldDB" id="A0A366EC10"/>
<keyword evidence="2 4" id="KW-0808">Transferase</keyword>
<evidence type="ECO:0000313" key="4">
    <source>
        <dbReference type="EMBL" id="RBO99595.1"/>
    </source>
</evidence>
<dbReference type="EMBL" id="QNRJ01000032">
    <property type="protein sequence ID" value="RBO99595.1"/>
    <property type="molecule type" value="Genomic_DNA"/>
</dbReference>
<proteinExistence type="predicted"/>
<comment type="caution">
    <text evidence="4">The sequence shown here is derived from an EMBL/GenBank/DDBJ whole genome shotgun (WGS) entry which is preliminary data.</text>
</comment>
<dbReference type="Proteomes" id="UP000252118">
    <property type="component" value="Unassembled WGS sequence"/>
</dbReference>
<evidence type="ECO:0000259" key="3">
    <source>
        <dbReference type="Pfam" id="PF13649"/>
    </source>
</evidence>
<dbReference type="Pfam" id="PF13649">
    <property type="entry name" value="Methyltransf_25"/>
    <property type="match status" value="1"/>
</dbReference>
<sequence>MNNYGQDLFKGSAGYYSKYRPMYPSSLIRFLVEAFSLNGEQNLLDLGCGTGQLTIRFSDWCHRIVGIDVEPEMIEEAKRIHREVRMGQIQWFNGALEQYRLENHEPFHLVTIAKAFHWMDRPKVLEELFDMISPGGGVAIIDNYDPNQSLKPWQIRFNEIIGKWYGKDRKAGNSTYAHPDTSHEEVISHSQFNLEVHTLPTYEITWTIESLLGNLYSTSYGSRRFLGSDVSLFERDVREGMLDICESGEYKEESTLSVKIGRKGL</sequence>
<dbReference type="SUPFAM" id="SSF53335">
    <property type="entry name" value="S-adenosyl-L-methionine-dependent methyltransferases"/>
    <property type="match status" value="1"/>
</dbReference>
<organism evidence="4 5">
    <name type="scientific">Rossellomorea aquimaris</name>
    <dbReference type="NCBI Taxonomy" id="189382"/>
    <lineage>
        <taxon>Bacteria</taxon>
        <taxon>Bacillati</taxon>
        <taxon>Bacillota</taxon>
        <taxon>Bacilli</taxon>
        <taxon>Bacillales</taxon>
        <taxon>Bacillaceae</taxon>
        <taxon>Rossellomorea</taxon>
    </lineage>
</organism>
<dbReference type="PANTHER" id="PTHR44942:SF4">
    <property type="entry name" value="METHYLTRANSFERASE TYPE 11 DOMAIN-CONTAINING PROTEIN"/>
    <property type="match status" value="1"/>
</dbReference>
<dbReference type="CDD" id="cd02440">
    <property type="entry name" value="AdoMet_MTases"/>
    <property type="match status" value="1"/>
</dbReference>